<feature type="transmembrane region" description="Helical" evidence="1">
    <location>
        <begin position="36"/>
        <end position="55"/>
    </location>
</feature>
<accession>A0A2P4Q1C0</accession>
<reference evidence="2 3" key="2">
    <citation type="journal article" date="2018" name="New Phytol.">
        <title>High intraspecific genome diversity in the model arbuscular mycorrhizal symbiont Rhizophagus irregularis.</title>
        <authorList>
            <person name="Chen E.C.H."/>
            <person name="Morin E."/>
            <person name="Beaudet D."/>
            <person name="Noel J."/>
            <person name="Yildirir G."/>
            <person name="Ndikumana S."/>
            <person name="Charron P."/>
            <person name="St-Onge C."/>
            <person name="Giorgi J."/>
            <person name="Kruger M."/>
            <person name="Marton T."/>
            <person name="Ropars J."/>
            <person name="Grigoriev I.V."/>
            <person name="Hainaut M."/>
            <person name="Henrissat B."/>
            <person name="Roux C."/>
            <person name="Martin F."/>
            <person name="Corradi N."/>
        </authorList>
    </citation>
    <scope>NUCLEOTIDE SEQUENCE [LARGE SCALE GENOMIC DNA]</scope>
    <source>
        <strain evidence="2 3">DAOM 197198</strain>
    </source>
</reference>
<sequence>MHFLSCTKDEQIVKEFIVTFGIFLICEGFLFQYIKVYISVNLTIELYSIFYLFYFRLNNKRV</sequence>
<evidence type="ECO:0000313" key="3">
    <source>
        <dbReference type="Proteomes" id="UP000018888"/>
    </source>
</evidence>
<name>A0A2P4Q1C0_RHIID</name>
<dbReference type="Proteomes" id="UP000018888">
    <property type="component" value="Unassembled WGS sequence"/>
</dbReference>
<keyword evidence="1" id="KW-1133">Transmembrane helix</keyword>
<dbReference type="AlphaFoldDB" id="A0A2P4Q1C0"/>
<protein>
    <submittedName>
        <fullName evidence="2">Uncharacterized protein</fullName>
    </submittedName>
</protein>
<proteinExistence type="predicted"/>
<evidence type="ECO:0000256" key="1">
    <source>
        <dbReference type="SAM" id="Phobius"/>
    </source>
</evidence>
<keyword evidence="3" id="KW-1185">Reference proteome</keyword>
<comment type="caution">
    <text evidence="2">The sequence shown here is derived from an EMBL/GenBank/DDBJ whole genome shotgun (WGS) entry which is preliminary data.</text>
</comment>
<keyword evidence="1" id="KW-0472">Membrane</keyword>
<feature type="transmembrane region" description="Helical" evidence="1">
    <location>
        <begin position="12"/>
        <end position="30"/>
    </location>
</feature>
<keyword evidence="1" id="KW-0812">Transmembrane</keyword>
<gene>
    <name evidence="2" type="ORF">GLOIN_2v1606421</name>
</gene>
<reference evidence="2 3" key="1">
    <citation type="journal article" date="2013" name="Proc. Natl. Acad. Sci. U.S.A.">
        <title>Genome of an arbuscular mycorrhizal fungus provides insight into the oldest plant symbiosis.</title>
        <authorList>
            <person name="Tisserant E."/>
            <person name="Malbreil M."/>
            <person name="Kuo A."/>
            <person name="Kohler A."/>
            <person name="Symeonidi A."/>
            <person name="Balestrini R."/>
            <person name="Charron P."/>
            <person name="Duensing N."/>
            <person name="Frei Dit Frey N."/>
            <person name="Gianinazzi-Pearson V."/>
            <person name="Gilbert L.B."/>
            <person name="Handa Y."/>
            <person name="Herr J.R."/>
            <person name="Hijri M."/>
            <person name="Koul R."/>
            <person name="Kawaguchi M."/>
            <person name="Krajinski F."/>
            <person name="Lammers P.J."/>
            <person name="Masclaux F.G."/>
            <person name="Murat C."/>
            <person name="Morin E."/>
            <person name="Ndikumana S."/>
            <person name="Pagni M."/>
            <person name="Petitpierre D."/>
            <person name="Requena N."/>
            <person name="Rosikiewicz P."/>
            <person name="Riley R."/>
            <person name="Saito K."/>
            <person name="San Clemente H."/>
            <person name="Shapiro H."/>
            <person name="van Tuinen D."/>
            <person name="Becard G."/>
            <person name="Bonfante P."/>
            <person name="Paszkowski U."/>
            <person name="Shachar-Hill Y.Y."/>
            <person name="Tuskan G.A."/>
            <person name="Young P.W."/>
            <person name="Sanders I.R."/>
            <person name="Henrissat B."/>
            <person name="Rensing S.A."/>
            <person name="Grigoriev I.V."/>
            <person name="Corradi N."/>
            <person name="Roux C."/>
            <person name="Martin F."/>
        </authorList>
    </citation>
    <scope>NUCLEOTIDE SEQUENCE [LARGE SCALE GENOMIC DNA]</scope>
    <source>
        <strain evidence="2 3">DAOM 197198</strain>
    </source>
</reference>
<evidence type="ECO:0000313" key="2">
    <source>
        <dbReference type="EMBL" id="POG71455.1"/>
    </source>
</evidence>
<organism evidence="2 3">
    <name type="scientific">Rhizophagus irregularis (strain DAOM 181602 / DAOM 197198 / MUCL 43194)</name>
    <name type="common">Arbuscular mycorrhizal fungus</name>
    <name type="synonym">Glomus intraradices</name>
    <dbReference type="NCBI Taxonomy" id="747089"/>
    <lineage>
        <taxon>Eukaryota</taxon>
        <taxon>Fungi</taxon>
        <taxon>Fungi incertae sedis</taxon>
        <taxon>Mucoromycota</taxon>
        <taxon>Glomeromycotina</taxon>
        <taxon>Glomeromycetes</taxon>
        <taxon>Glomerales</taxon>
        <taxon>Glomeraceae</taxon>
        <taxon>Rhizophagus</taxon>
    </lineage>
</organism>
<dbReference type="EMBL" id="AUPC02000108">
    <property type="protein sequence ID" value="POG71455.1"/>
    <property type="molecule type" value="Genomic_DNA"/>
</dbReference>